<accession>A0A425XWH7</accession>
<proteinExistence type="predicted"/>
<dbReference type="AlphaFoldDB" id="A0A425XWH7"/>
<dbReference type="RefSeq" id="WP_125032168.1">
    <property type="nucleotide sequence ID" value="NZ_JAPXVP010000031.1"/>
</dbReference>
<keyword evidence="2" id="KW-1133">Transmembrane helix</keyword>
<name>A0A425XWH7_9BACT</name>
<gene>
    <name evidence="3" type="ORF">DWB61_17350</name>
</gene>
<protein>
    <submittedName>
        <fullName evidence="3">Uncharacterized protein</fullName>
    </submittedName>
</protein>
<keyword evidence="2" id="KW-0472">Membrane</keyword>
<evidence type="ECO:0000313" key="4">
    <source>
        <dbReference type="Proteomes" id="UP000285794"/>
    </source>
</evidence>
<keyword evidence="2" id="KW-0812">Transmembrane</keyword>
<comment type="caution">
    <text evidence="3">The sequence shown here is derived from an EMBL/GenBank/DDBJ whole genome shotgun (WGS) entry which is preliminary data.</text>
</comment>
<reference evidence="3 4" key="1">
    <citation type="submission" date="2018-07" db="EMBL/GenBank/DDBJ databases">
        <title>Draft genome sequence of Ancylomarina sp. M1P.</title>
        <authorList>
            <person name="Yadav S."/>
            <person name="Villanueva L."/>
            <person name="Damste J.S.S."/>
        </authorList>
    </citation>
    <scope>NUCLEOTIDE SEQUENCE [LARGE SCALE GENOMIC DNA]</scope>
    <source>
        <strain evidence="3 4">M1P</strain>
    </source>
</reference>
<dbReference type="Proteomes" id="UP000285794">
    <property type="component" value="Unassembled WGS sequence"/>
</dbReference>
<keyword evidence="1" id="KW-0175">Coiled coil</keyword>
<feature type="transmembrane region" description="Helical" evidence="2">
    <location>
        <begin position="48"/>
        <end position="66"/>
    </location>
</feature>
<keyword evidence="4" id="KW-1185">Reference proteome</keyword>
<evidence type="ECO:0000256" key="1">
    <source>
        <dbReference type="SAM" id="Coils"/>
    </source>
</evidence>
<evidence type="ECO:0000313" key="3">
    <source>
        <dbReference type="EMBL" id="RRG18993.1"/>
    </source>
</evidence>
<dbReference type="EMBL" id="QQWG01000033">
    <property type="protein sequence ID" value="RRG18993.1"/>
    <property type="molecule type" value="Genomic_DNA"/>
</dbReference>
<dbReference type="OrthoDB" id="1121419at2"/>
<evidence type="ECO:0000256" key="2">
    <source>
        <dbReference type="SAM" id="Phobius"/>
    </source>
</evidence>
<feature type="coiled-coil region" evidence="1">
    <location>
        <begin position="18"/>
        <end position="45"/>
    </location>
</feature>
<sequence length="134" mass="15182">MKNDNPYKVPENYFDNLGAQIQEKIKQEENKFEQVEEKRSLLVQLKPYMWMAASIFVLVFAARIILSVSISPEYKIASFGNEALQANAHVDSVEAANNEVDAQFFDDLKDATSDDIIDYLSDSDIDTDILLANL</sequence>
<organism evidence="3 4">
    <name type="scientific">Ancylomarina euxinus</name>
    <dbReference type="NCBI Taxonomy" id="2283627"/>
    <lineage>
        <taxon>Bacteria</taxon>
        <taxon>Pseudomonadati</taxon>
        <taxon>Bacteroidota</taxon>
        <taxon>Bacteroidia</taxon>
        <taxon>Marinilabiliales</taxon>
        <taxon>Marinifilaceae</taxon>
        <taxon>Ancylomarina</taxon>
    </lineage>
</organism>